<evidence type="ECO:0000313" key="2">
    <source>
        <dbReference type="Proteomes" id="UP000295351"/>
    </source>
</evidence>
<sequence>MLTINIKGDGLALFTRATAALKSPRKAGQVFSRAINETGRVGGTAAGRALAVQTGLQKRTTLKAVRRNVTKSTPTTLTYVIHGQGGDISLKHFKPRETRIGVSAAPRGVRQVFPSSFMKAGWWPKRVAKPNWNGQVFVRANTDGYSYNAVKSNPFVKSGVFKRERTGTKFLKQKSGVFIPVEMLRGEVAKVWDQTAERLEPRVIHHINRMTGGLFK</sequence>
<evidence type="ECO:0000313" key="1">
    <source>
        <dbReference type="EMBL" id="TCN31627.1"/>
    </source>
</evidence>
<gene>
    <name evidence="1" type="ORF">EV665_1523</name>
</gene>
<accession>A0A4R2BUX9</accession>
<name>A0A4R2BUX9_SHIGR</name>
<dbReference type="AlphaFoldDB" id="A0A4R2BUX9"/>
<comment type="caution">
    <text evidence="1">The sequence shown here is derived from an EMBL/GenBank/DDBJ whole genome shotgun (WGS) entry which is preliminary data.</text>
</comment>
<keyword evidence="2" id="KW-1185">Reference proteome</keyword>
<proteinExistence type="predicted"/>
<dbReference type="EMBL" id="SLVX01000052">
    <property type="protein sequence ID" value="TCN31627.1"/>
    <property type="molecule type" value="Genomic_DNA"/>
</dbReference>
<evidence type="ECO:0008006" key="3">
    <source>
        <dbReference type="Google" id="ProtNLM"/>
    </source>
</evidence>
<organism evidence="1 2">
    <name type="scientific">Shinella granuli</name>
    <dbReference type="NCBI Taxonomy" id="323621"/>
    <lineage>
        <taxon>Bacteria</taxon>
        <taxon>Pseudomonadati</taxon>
        <taxon>Pseudomonadota</taxon>
        <taxon>Alphaproteobacteria</taxon>
        <taxon>Hyphomicrobiales</taxon>
        <taxon>Rhizobiaceae</taxon>
        <taxon>Shinella</taxon>
    </lineage>
</organism>
<dbReference type="Proteomes" id="UP000295351">
    <property type="component" value="Unassembled WGS sequence"/>
</dbReference>
<dbReference type="RefSeq" id="WP_133037119.1">
    <property type="nucleotide sequence ID" value="NZ_BAABEI010000012.1"/>
</dbReference>
<protein>
    <recommendedName>
        <fullName evidence="3">Minor tail protein Z (GPZ)</fullName>
    </recommendedName>
</protein>
<reference evidence="1 2" key="1">
    <citation type="submission" date="2019-03" db="EMBL/GenBank/DDBJ databases">
        <title>Genomic Encyclopedia of Type Strains, Phase IV (KMG-IV): sequencing the most valuable type-strain genomes for metagenomic binning, comparative biology and taxonomic classification.</title>
        <authorList>
            <person name="Goeker M."/>
        </authorList>
    </citation>
    <scope>NUCLEOTIDE SEQUENCE [LARGE SCALE GENOMIC DNA]</scope>
    <source>
        <strain evidence="1 2">DSM 18401</strain>
    </source>
</reference>